<dbReference type="InterPro" id="IPR010930">
    <property type="entry name" value="Flg_bb/hook_C_dom"/>
</dbReference>
<organism evidence="12 13">
    <name type="scientific">Cereibacter azotoformans</name>
    <dbReference type="NCBI Taxonomy" id="43057"/>
    <lineage>
        <taxon>Bacteria</taxon>
        <taxon>Pseudomonadati</taxon>
        <taxon>Pseudomonadota</taxon>
        <taxon>Alphaproteobacteria</taxon>
        <taxon>Rhodobacterales</taxon>
        <taxon>Paracoccaceae</taxon>
        <taxon>Cereibacter</taxon>
    </lineage>
</organism>
<gene>
    <name evidence="12" type="ORF">C8J28_102238</name>
</gene>
<dbReference type="Pfam" id="PF06429">
    <property type="entry name" value="Flg_bbr_C"/>
    <property type="match status" value="1"/>
</dbReference>
<dbReference type="GO" id="GO:0071978">
    <property type="term" value="P:bacterial-type flagellum-dependent swarming motility"/>
    <property type="evidence" value="ECO:0007669"/>
    <property type="project" value="TreeGrafter"/>
</dbReference>
<dbReference type="RefSeq" id="WP_108220253.1">
    <property type="nucleotide sequence ID" value="NZ_CP090021.1"/>
</dbReference>
<dbReference type="PROSITE" id="PS00588">
    <property type="entry name" value="FLAGELLA_BB_ROD"/>
    <property type="match status" value="1"/>
</dbReference>
<dbReference type="InterPro" id="IPR019776">
    <property type="entry name" value="Flagellar_basal_body_rod_CS"/>
</dbReference>
<dbReference type="InterPro" id="IPR012834">
    <property type="entry name" value="FlgG_G_neg"/>
</dbReference>
<keyword evidence="12" id="KW-0969">Cilium</keyword>
<reference evidence="12 13" key="1">
    <citation type="submission" date="2018-04" db="EMBL/GenBank/DDBJ databases">
        <title>Genomic Encyclopedia of Type Strains, Phase III (KMG-III): the genomes of soil and plant-associated and newly described type strains.</title>
        <authorList>
            <person name="Whitman W."/>
        </authorList>
    </citation>
    <scope>NUCLEOTIDE SEQUENCE [LARGE SCALE GENOMIC DNA]</scope>
    <source>
        <strain evidence="12 13">KA25</strain>
    </source>
</reference>
<feature type="domain" description="Flagellar hook protein FlgE/F/G-like D1" evidence="11">
    <location>
        <begin position="97"/>
        <end position="160"/>
    </location>
</feature>
<evidence type="ECO:0000256" key="1">
    <source>
        <dbReference type="ARBA" id="ARBA00004117"/>
    </source>
</evidence>
<dbReference type="NCBIfam" id="TIGR02488">
    <property type="entry name" value="flgG_G_neg"/>
    <property type="match status" value="1"/>
</dbReference>
<keyword evidence="4 8" id="KW-0975">Bacterial flagellum</keyword>
<dbReference type="InterPro" id="IPR053967">
    <property type="entry name" value="LlgE_F_G-like_D1"/>
</dbReference>
<evidence type="ECO:0000259" key="11">
    <source>
        <dbReference type="Pfam" id="PF22692"/>
    </source>
</evidence>
<evidence type="ECO:0000259" key="10">
    <source>
        <dbReference type="Pfam" id="PF06429"/>
    </source>
</evidence>
<evidence type="ECO:0000256" key="2">
    <source>
        <dbReference type="ARBA" id="ARBA00009677"/>
    </source>
</evidence>
<evidence type="ECO:0000256" key="5">
    <source>
        <dbReference type="ARBA" id="ARBA00025933"/>
    </source>
</evidence>
<comment type="caution">
    <text evidence="12">The sequence shown here is derived from an EMBL/GenBank/DDBJ whole genome shotgun (WGS) entry which is preliminary data.</text>
</comment>
<proteinExistence type="inferred from homology"/>
<sequence>MSTNAMHVAKTGLNAQQTRMQVISNNLANVNTTGFKRDRANFESLLYQTWKPGGAQTSEATAMTSPSAVGTGVRVVSTEKLYTQGSLANTDNALDLAIDGPGFFQVLLPDGRMGYTRNGTFSQNAEGTITTPSGYVVQPEIQIPEGAVSVTISADGIVSVLMPDETEAQEVGQITIATFANPRGLQPVGETFAVETAASGEAAIGNPVEPGFGKLVQGALESSNVNVVQELVDMIETQRAYEVNSKSISASDEMMQFLANKL</sequence>
<dbReference type="PANTHER" id="PTHR30435">
    <property type="entry name" value="FLAGELLAR PROTEIN"/>
    <property type="match status" value="1"/>
</dbReference>
<dbReference type="GO" id="GO:0009426">
    <property type="term" value="C:bacterial-type flagellum basal body, distal rod"/>
    <property type="evidence" value="ECO:0007669"/>
    <property type="project" value="UniProtKB-UniRule"/>
</dbReference>
<keyword evidence="12" id="KW-0282">Flagellum</keyword>
<comment type="similarity">
    <text evidence="2 8">Belongs to the flagella basal body rod proteins family.</text>
</comment>
<evidence type="ECO:0000313" key="13">
    <source>
        <dbReference type="Proteomes" id="UP000244060"/>
    </source>
</evidence>
<evidence type="ECO:0000313" key="12">
    <source>
        <dbReference type="EMBL" id="PTR20473.1"/>
    </source>
</evidence>
<keyword evidence="12" id="KW-0966">Cell projection</keyword>
<evidence type="ECO:0000256" key="4">
    <source>
        <dbReference type="ARBA" id="ARBA00023143"/>
    </source>
</evidence>
<dbReference type="InterPro" id="IPR001444">
    <property type="entry name" value="Flag_bb_rod_N"/>
</dbReference>
<dbReference type="InterPro" id="IPR037925">
    <property type="entry name" value="FlgE/F/G-like"/>
</dbReference>
<evidence type="ECO:0000256" key="3">
    <source>
        <dbReference type="ARBA" id="ARBA00017948"/>
    </source>
</evidence>
<evidence type="ECO:0000256" key="6">
    <source>
        <dbReference type="ARBA" id="ARBA00032912"/>
    </source>
</evidence>
<dbReference type="SUPFAM" id="SSF117143">
    <property type="entry name" value="Flagellar hook protein flgE"/>
    <property type="match status" value="1"/>
</dbReference>
<dbReference type="InterPro" id="IPR020013">
    <property type="entry name" value="Flagellar_FlgE/F/G"/>
</dbReference>
<comment type="subcellular location">
    <subcellularLocation>
        <location evidence="1 8">Bacterial flagellum basal body</location>
    </subcellularLocation>
</comment>
<dbReference type="Pfam" id="PF00460">
    <property type="entry name" value="Flg_bb_rod"/>
    <property type="match status" value="1"/>
</dbReference>
<dbReference type="Proteomes" id="UP000244060">
    <property type="component" value="Unassembled WGS sequence"/>
</dbReference>
<keyword evidence="13" id="KW-1185">Reference proteome</keyword>
<protein>
    <recommendedName>
        <fullName evidence="3 7">Flagellar basal-body rod protein FlgG</fullName>
    </recommendedName>
    <alternativeName>
        <fullName evidence="6 8">Distal rod protein</fullName>
    </alternativeName>
</protein>
<evidence type="ECO:0000256" key="8">
    <source>
        <dbReference type="RuleBase" id="RU362116"/>
    </source>
</evidence>
<evidence type="ECO:0000259" key="9">
    <source>
        <dbReference type="Pfam" id="PF00460"/>
    </source>
</evidence>
<evidence type="ECO:0000256" key="7">
    <source>
        <dbReference type="NCBIfam" id="TIGR02488"/>
    </source>
</evidence>
<dbReference type="AlphaFoldDB" id="A0A2T5KDH2"/>
<dbReference type="PANTHER" id="PTHR30435:SF19">
    <property type="entry name" value="FLAGELLAR BASAL-BODY ROD PROTEIN FLGG"/>
    <property type="match status" value="1"/>
</dbReference>
<name>A0A2T5KDH2_9RHOB</name>
<comment type="subunit">
    <text evidence="5 8">The basal body constitutes a major portion of the flagellar organelle and consists of four rings (L,P,S, and M) mounted on a central rod. The rod consists of about 26 subunits of FlgG in the distal portion, and FlgB, FlgC and FlgF are thought to build up the proximal portion of the rod with about 6 subunits each.</text>
</comment>
<accession>A0A2T5KDH2</accession>
<dbReference type="Pfam" id="PF22692">
    <property type="entry name" value="LlgE_F_G_D1"/>
    <property type="match status" value="1"/>
</dbReference>
<dbReference type="OrthoDB" id="9804559at2"/>
<feature type="domain" description="Flagellar basal body rod protein N-terminal" evidence="9">
    <location>
        <begin position="6"/>
        <end position="36"/>
    </location>
</feature>
<dbReference type="NCBIfam" id="TIGR03506">
    <property type="entry name" value="FlgEFG_subfam"/>
    <property type="match status" value="2"/>
</dbReference>
<dbReference type="EMBL" id="QAOT01000002">
    <property type="protein sequence ID" value="PTR20473.1"/>
    <property type="molecule type" value="Genomic_DNA"/>
</dbReference>
<feature type="domain" description="Flagellar basal-body/hook protein C-terminal" evidence="10">
    <location>
        <begin position="216"/>
        <end position="260"/>
    </location>
</feature>